<keyword evidence="4" id="KW-1185">Reference proteome</keyword>
<dbReference type="Proteomes" id="UP001201262">
    <property type="component" value="Unassembled WGS sequence"/>
</dbReference>
<accession>A0AAD4KYI2</accession>
<sequence>MILIYLSILLLHINKGIVDLSVADGICICGTNGQGHTSTVYCVAFPHTHYLRHYGATSQVNSRIIIPGSKALGADGVARSQSGTSLRLSFLCRFDARLSAPEQVARLAPAHGEGPLVTHYAADSNSTARLLLSFAPTCHFDVSLYQSGVRPPQNAHGNWDKKDVGSSTCSKAT</sequence>
<proteinExistence type="predicted"/>
<comment type="caution">
    <text evidence="3">The sequence shown here is derived from an EMBL/GenBank/DDBJ whole genome shotgun (WGS) entry which is preliminary data.</text>
</comment>
<reference evidence="3" key="1">
    <citation type="submission" date="2021-12" db="EMBL/GenBank/DDBJ databases">
        <title>Convergent genome expansion in fungi linked to evolution of root-endophyte symbiosis.</title>
        <authorList>
            <consortium name="DOE Joint Genome Institute"/>
            <person name="Ke Y.-H."/>
            <person name="Bonito G."/>
            <person name="Liao H.-L."/>
            <person name="Looney B."/>
            <person name="Rojas-Flechas A."/>
            <person name="Nash J."/>
            <person name="Hameed K."/>
            <person name="Schadt C."/>
            <person name="Martin F."/>
            <person name="Crous P.W."/>
            <person name="Miettinen O."/>
            <person name="Magnuson J.K."/>
            <person name="Labbe J."/>
            <person name="Jacobson D."/>
            <person name="Doktycz M.J."/>
            <person name="Veneault-Fourrey C."/>
            <person name="Kuo A."/>
            <person name="Mondo S."/>
            <person name="Calhoun S."/>
            <person name="Riley R."/>
            <person name="Ohm R."/>
            <person name="LaButti K."/>
            <person name="Andreopoulos B."/>
            <person name="Pangilinan J."/>
            <person name="Nolan M."/>
            <person name="Tritt A."/>
            <person name="Clum A."/>
            <person name="Lipzen A."/>
            <person name="Daum C."/>
            <person name="Barry K."/>
            <person name="Grigoriev I.V."/>
            <person name="Vilgalys R."/>
        </authorList>
    </citation>
    <scope>NUCLEOTIDE SEQUENCE</scope>
    <source>
        <strain evidence="3">PMI_201</strain>
    </source>
</reference>
<feature type="region of interest" description="Disordered" evidence="1">
    <location>
        <begin position="151"/>
        <end position="173"/>
    </location>
</feature>
<evidence type="ECO:0000256" key="2">
    <source>
        <dbReference type="SAM" id="SignalP"/>
    </source>
</evidence>
<organism evidence="3 4">
    <name type="scientific">Talaromyces proteolyticus</name>
    <dbReference type="NCBI Taxonomy" id="1131652"/>
    <lineage>
        <taxon>Eukaryota</taxon>
        <taxon>Fungi</taxon>
        <taxon>Dikarya</taxon>
        <taxon>Ascomycota</taxon>
        <taxon>Pezizomycotina</taxon>
        <taxon>Eurotiomycetes</taxon>
        <taxon>Eurotiomycetidae</taxon>
        <taxon>Eurotiales</taxon>
        <taxon>Trichocomaceae</taxon>
        <taxon>Talaromyces</taxon>
        <taxon>Talaromyces sect. Bacilispori</taxon>
    </lineage>
</organism>
<dbReference type="AlphaFoldDB" id="A0AAD4KYI2"/>
<dbReference type="GeneID" id="70239804"/>
<protein>
    <recommendedName>
        <fullName evidence="5">Secreted protein</fullName>
    </recommendedName>
</protein>
<evidence type="ECO:0000256" key="1">
    <source>
        <dbReference type="SAM" id="MobiDB-lite"/>
    </source>
</evidence>
<keyword evidence="2" id="KW-0732">Signal</keyword>
<dbReference type="EMBL" id="JAJTJA010000005">
    <property type="protein sequence ID" value="KAH8698871.1"/>
    <property type="molecule type" value="Genomic_DNA"/>
</dbReference>
<feature type="chain" id="PRO_5041927174" description="Secreted protein" evidence="2">
    <location>
        <begin position="17"/>
        <end position="173"/>
    </location>
</feature>
<gene>
    <name evidence="3" type="ORF">BGW36DRAFT_151774</name>
</gene>
<evidence type="ECO:0000313" key="4">
    <source>
        <dbReference type="Proteomes" id="UP001201262"/>
    </source>
</evidence>
<evidence type="ECO:0000313" key="3">
    <source>
        <dbReference type="EMBL" id="KAH8698871.1"/>
    </source>
</evidence>
<evidence type="ECO:0008006" key="5">
    <source>
        <dbReference type="Google" id="ProtNLM"/>
    </source>
</evidence>
<feature type="signal peptide" evidence="2">
    <location>
        <begin position="1"/>
        <end position="16"/>
    </location>
</feature>
<dbReference type="RefSeq" id="XP_046073335.1">
    <property type="nucleotide sequence ID" value="XM_046209517.1"/>
</dbReference>
<name>A0AAD4KYI2_9EURO</name>